<organism evidence="2 3">
    <name type="scientific">Austwickia chelonae NBRC 105200</name>
    <dbReference type="NCBI Taxonomy" id="1184607"/>
    <lineage>
        <taxon>Bacteria</taxon>
        <taxon>Bacillati</taxon>
        <taxon>Actinomycetota</taxon>
        <taxon>Actinomycetes</taxon>
        <taxon>Micrococcales</taxon>
        <taxon>Dermatophilaceae</taxon>
        <taxon>Austwickia</taxon>
    </lineage>
</organism>
<dbReference type="Proteomes" id="UP000008495">
    <property type="component" value="Unassembled WGS sequence"/>
</dbReference>
<accession>K6V9Y1</accession>
<name>K6V9Y1_9MICO</name>
<evidence type="ECO:0000313" key="3">
    <source>
        <dbReference type="Proteomes" id="UP000008495"/>
    </source>
</evidence>
<gene>
    <name evidence="2" type="ORF">AUCHE_18_00190</name>
</gene>
<feature type="region of interest" description="Disordered" evidence="1">
    <location>
        <begin position="1"/>
        <end position="26"/>
    </location>
</feature>
<evidence type="ECO:0000256" key="1">
    <source>
        <dbReference type="SAM" id="MobiDB-lite"/>
    </source>
</evidence>
<sequence>MDEAGDKQGNPPQREPLTGMDTRRRLLNKKVQRRTAFIRLIVSKYEQKPYSSHSRTKLNGRLFPFGTDASTVLWTQLWTTDPHHQVDQAKEPPEEISHRHTLGFYPSRVKKASNVQLTALLGITHQ</sequence>
<comment type="caution">
    <text evidence="2">The sequence shown here is derived from an EMBL/GenBank/DDBJ whole genome shotgun (WGS) entry which is preliminary data.</text>
</comment>
<evidence type="ECO:0000313" key="2">
    <source>
        <dbReference type="EMBL" id="GAB79018.1"/>
    </source>
</evidence>
<reference evidence="2 3" key="1">
    <citation type="submission" date="2012-08" db="EMBL/GenBank/DDBJ databases">
        <title>Whole genome shotgun sequence of Austwickia chelonae NBRC 105200.</title>
        <authorList>
            <person name="Yoshida I."/>
            <person name="Hosoyama A."/>
            <person name="Tsuchikane K."/>
            <person name="Katsumata H."/>
            <person name="Ando Y."/>
            <person name="Ohji S."/>
            <person name="Hamada M."/>
            <person name="Tamura T."/>
            <person name="Yamazoe A."/>
            <person name="Yamazaki S."/>
            <person name="Fujita N."/>
        </authorList>
    </citation>
    <scope>NUCLEOTIDE SEQUENCE [LARGE SCALE GENOMIC DNA]</scope>
    <source>
        <strain evidence="2 3">NBRC 105200</strain>
    </source>
</reference>
<dbReference type="AlphaFoldDB" id="K6V9Y1"/>
<keyword evidence="3" id="KW-1185">Reference proteome</keyword>
<protein>
    <submittedName>
        <fullName evidence="2">Uncharacterized protein</fullName>
    </submittedName>
</protein>
<dbReference type="EMBL" id="BAGZ01000018">
    <property type="protein sequence ID" value="GAB79018.1"/>
    <property type="molecule type" value="Genomic_DNA"/>
</dbReference>
<dbReference type="RefSeq" id="WP_006503775.1">
    <property type="nucleotide sequence ID" value="NZ_BAGZ01000018.1"/>
</dbReference>
<proteinExistence type="predicted"/>